<dbReference type="RefSeq" id="WP_200749873.1">
    <property type="nucleotide sequence ID" value="NZ_JAEOAH010000029.1"/>
</dbReference>
<sequence length="257" mass="29165">MIYKADINMKKELSLMFEGFDSTILRSFLQGHMGTAWVNDPENPTVGQIILGIFAFYAGDPNATETEELLHNLPEDILVIVNTDEWKKRIETVHKGSFDKFQRYRFKKNPEDLNSSYLETLLSKLPEEYELKRINASIANDPSLHEISEDFTGQFDSIEDYLNRGVGFAILHRGQVVCGASSYSIYDDGIEIEVGTHLNHRRKGLATIASSALMLDCLARGKYPSWDAANPESAKLAKQLGYIYEGAYDTYYINNRK</sequence>
<dbReference type="EMBL" id="JAEOAH010000029">
    <property type="protein sequence ID" value="MBK3496405.1"/>
    <property type="molecule type" value="Genomic_DNA"/>
</dbReference>
<organism evidence="2 3">
    <name type="scientific">Viridibacillus soli</name>
    <dbReference type="NCBI Taxonomy" id="2798301"/>
    <lineage>
        <taxon>Bacteria</taxon>
        <taxon>Bacillati</taxon>
        <taxon>Bacillota</taxon>
        <taxon>Bacilli</taxon>
        <taxon>Bacillales</taxon>
        <taxon>Caryophanaceae</taxon>
        <taxon>Viridibacillus</taxon>
    </lineage>
</organism>
<proteinExistence type="predicted"/>
<evidence type="ECO:0000259" key="1">
    <source>
        <dbReference type="PROSITE" id="PS51186"/>
    </source>
</evidence>
<dbReference type="Proteomes" id="UP000618943">
    <property type="component" value="Unassembled WGS sequence"/>
</dbReference>
<dbReference type="InterPro" id="IPR016181">
    <property type="entry name" value="Acyl_CoA_acyltransferase"/>
</dbReference>
<evidence type="ECO:0000313" key="3">
    <source>
        <dbReference type="Proteomes" id="UP000618943"/>
    </source>
</evidence>
<dbReference type="InterPro" id="IPR027365">
    <property type="entry name" value="GNAT_acetyltra_YdfB-like"/>
</dbReference>
<feature type="domain" description="N-acetyltransferase" evidence="1">
    <location>
        <begin position="129"/>
        <end position="257"/>
    </location>
</feature>
<gene>
    <name evidence="2" type="ORF">JFL43_16370</name>
</gene>
<dbReference type="PANTHER" id="PTHR31143:SF2">
    <property type="entry name" value="FR47-LIKE DOMAIN-CONTAINING PROTEIN-RELATED"/>
    <property type="match status" value="1"/>
</dbReference>
<dbReference type="SUPFAM" id="SSF55729">
    <property type="entry name" value="Acyl-CoA N-acyltransferases (Nat)"/>
    <property type="match status" value="1"/>
</dbReference>
<name>A0ABS1HAG5_9BACL</name>
<comment type="caution">
    <text evidence="2">The sequence shown here is derived from an EMBL/GenBank/DDBJ whole genome shotgun (WGS) entry which is preliminary data.</text>
</comment>
<dbReference type="PROSITE" id="PS51186">
    <property type="entry name" value="GNAT"/>
    <property type="match status" value="1"/>
</dbReference>
<evidence type="ECO:0000313" key="2">
    <source>
        <dbReference type="EMBL" id="MBK3496405.1"/>
    </source>
</evidence>
<reference evidence="2 3" key="1">
    <citation type="submission" date="2020-12" db="EMBL/GenBank/DDBJ databases">
        <title>YIM B01967 draft genome.</title>
        <authorList>
            <person name="Yan X."/>
        </authorList>
    </citation>
    <scope>NUCLEOTIDE SEQUENCE [LARGE SCALE GENOMIC DNA]</scope>
    <source>
        <strain evidence="2 3">YIM B01967</strain>
    </source>
</reference>
<accession>A0ABS1HAG5</accession>
<dbReference type="InterPro" id="IPR000182">
    <property type="entry name" value="GNAT_dom"/>
</dbReference>
<dbReference type="PANTHER" id="PTHR31143">
    <property type="match status" value="1"/>
</dbReference>
<keyword evidence="3" id="KW-1185">Reference proteome</keyword>
<dbReference type="Pfam" id="PF12746">
    <property type="entry name" value="GNAT_acetyltran"/>
    <property type="match status" value="1"/>
</dbReference>
<dbReference type="Gene3D" id="3.40.630.30">
    <property type="match status" value="1"/>
</dbReference>
<dbReference type="InterPro" id="IPR042573">
    <property type="entry name" value="GNAT_acetyltra_N"/>
</dbReference>
<protein>
    <submittedName>
        <fullName evidence="2">GNAT family N-acetyltransferase</fullName>
    </submittedName>
</protein>
<dbReference type="Gene3D" id="3.40.630.110">
    <property type="entry name" value="GNAT acetyltransferase-like"/>
    <property type="match status" value="1"/>
</dbReference>